<dbReference type="Proteomes" id="UP000829398">
    <property type="component" value="Chromosome 3"/>
</dbReference>
<comment type="caution">
    <text evidence="1">The sequence shown here is derived from an EMBL/GenBank/DDBJ whole genome shotgun (WGS) entry which is preliminary data.</text>
</comment>
<accession>A0ACB8MSK2</accession>
<sequence>MAAKNKDIGVITGVYNVNLHCPQCARKIEKRLLKIEGIQSVDADFEKAEIKVKGVIDVIKIHKLIQKTSQKKVELISPPLIKIKEIGAIKEIKEKEVILRTTTLKVHIHCAQCEHDLRKKLLKHKVQGTIESDRLLSYLRKKVHKHAEIVTSKQEKKEEIKKTTKNLKSSPLSYRLNFNVPYFIHYVYAPQLFSDENPNACSIL</sequence>
<name>A0ACB8MSK2_CITSI</name>
<reference evidence="2" key="1">
    <citation type="journal article" date="2023" name="Hortic. Res.">
        <title>A chromosome-level phased genome enabling allele-level studies in sweet orange: a case study on citrus Huanglongbing tolerance.</title>
        <authorList>
            <person name="Wu B."/>
            <person name="Yu Q."/>
            <person name="Deng Z."/>
            <person name="Duan Y."/>
            <person name="Luo F."/>
            <person name="Gmitter F. Jr."/>
        </authorList>
    </citation>
    <scope>NUCLEOTIDE SEQUENCE [LARGE SCALE GENOMIC DNA]</scope>
    <source>
        <strain evidence="2">cv. Valencia</strain>
    </source>
</reference>
<evidence type="ECO:0000313" key="2">
    <source>
        <dbReference type="Proteomes" id="UP000829398"/>
    </source>
</evidence>
<gene>
    <name evidence="1" type="ORF">KPL71_011009</name>
</gene>
<organism evidence="1 2">
    <name type="scientific">Citrus sinensis</name>
    <name type="common">Sweet orange</name>
    <name type="synonym">Citrus aurantium var. sinensis</name>
    <dbReference type="NCBI Taxonomy" id="2711"/>
    <lineage>
        <taxon>Eukaryota</taxon>
        <taxon>Viridiplantae</taxon>
        <taxon>Streptophyta</taxon>
        <taxon>Embryophyta</taxon>
        <taxon>Tracheophyta</taxon>
        <taxon>Spermatophyta</taxon>
        <taxon>Magnoliopsida</taxon>
        <taxon>eudicotyledons</taxon>
        <taxon>Gunneridae</taxon>
        <taxon>Pentapetalae</taxon>
        <taxon>rosids</taxon>
        <taxon>malvids</taxon>
        <taxon>Sapindales</taxon>
        <taxon>Rutaceae</taxon>
        <taxon>Aurantioideae</taxon>
        <taxon>Citrus</taxon>
    </lineage>
</organism>
<proteinExistence type="predicted"/>
<evidence type="ECO:0000313" key="1">
    <source>
        <dbReference type="EMBL" id="KAH9788912.1"/>
    </source>
</evidence>
<keyword evidence="2" id="KW-1185">Reference proteome</keyword>
<dbReference type="EMBL" id="CM039172">
    <property type="protein sequence ID" value="KAH9788912.1"/>
    <property type="molecule type" value="Genomic_DNA"/>
</dbReference>
<protein>
    <submittedName>
        <fullName evidence="1">Heavy metal-associated isoprenylated plant protein 4</fullName>
    </submittedName>
</protein>